<gene>
    <name evidence="5" type="ORF">H9779_03230</name>
</gene>
<dbReference type="GO" id="GO:0019867">
    <property type="term" value="C:outer membrane"/>
    <property type="evidence" value="ECO:0007669"/>
    <property type="project" value="InterPro"/>
</dbReference>
<evidence type="ECO:0000256" key="1">
    <source>
        <dbReference type="ARBA" id="ARBA00004370"/>
    </source>
</evidence>
<evidence type="ECO:0000313" key="5">
    <source>
        <dbReference type="EMBL" id="HJA98597.1"/>
    </source>
</evidence>
<evidence type="ECO:0000256" key="2">
    <source>
        <dbReference type="ARBA" id="ARBA00023136"/>
    </source>
</evidence>
<organism evidence="5 6">
    <name type="scientific">Candidatus Alistipes avicola</name>
    <dbReference type="NCBI Taxonomy" id="2838432"/>
    <lineage>
        <taxon>Bacteria</taxon>
        <taxon>Pseudomonadati</taxon>
        <taxon>Bacteroidota</taxon>
        <taxon>Bacteroidia</taxon>
        <taxon>Bacteroidales</taxon>
        <taxon>Rikenellaceae</taxon>
        <taxon>Alistipes</taxon>
    </lineage>
</organism>
<protein>
    <submittedName>
        <fullName evidence="5">BamA/TamA family outer membrane protein</fullName>
    </submittedName>
</protein>
<evidence type="ECO:0000259" key="4">
    <source>
        <dbReference type="Pfam" id="PF01103"/>
    </source>
</evidence>
<proteinExistence type="predicted"/>
<comment type="subcellular location">
    <subcellularLocation>
        <location evidence="1">Membrane</location>
    </subcellularLocation>
</comment>
<dbReference type="Pfam" id="PF01103">
    <property type="entry name" value="Omp85"/>
    <property type="match status" value="1"/>
</dbReference>
<dbReference type="AlphaFoldDB" id="A0A9D2IEE4"/>
<feature type="domain" description="Bacterial surface antigen (D15)" evidence="4">
    <location>
        <begin position="150"/>
        <end position="414"/>
    </location>
</feature>
<keyword evidence="2" id="KW-0472">Membrane</keyword>
<comment type="caution">
    <text evidence="5">The sequence shown here is derived from an EMBL/GenBank/DDBJ whole genome shotgun (WGS) entry which is preliminary data.</text>
</comment>
<feature type="chain" id="PRO_5039315440" evidence="3">
    <location>
        <begin position="23"/>
        <end position="414"/>
    </location>
</feature>
<evidence type="ECO:0000313" key="6">
    <source>
        <dbReference type="Proteomes" id="UP000824259"/>
    </source>
</evidence>
<dbReference type="Proteomes" id="UP000824259">
    <property type="component" value="Unassembled WGS sequence"/>
</dbReference>
<dbReference type="Gene3D" id="2.40.160.50">
    <property type="entry name" value="membrane protein fhac: a member of the omp85/tpsb transporter family"/>
    <property type="match status" value="1"/>
</dbReference>
<reference evidence="5" key="2">
    <citation type="submission" date="2021-04" db="EMBL/GenBank/DDBJ databases">
        <authorList>
            <person name="Gilroy R."/>
        </authorList>
    </citation>
    <scope>NUCLEOTIDE SEQUENCE</scope>
    <source>
        <strain evidence="5">CHK169-11906</strain>
    </source>
</reference>
<reference evidence="5" key="1">
    <citation type="journal article" date="2021" name="PeerJ">
        <title>Extensive microbial diversity within the chicken gut microbiome revealed by metagenomics and culture.</title>
        <authorList>
            <person name="Gilroy R."/>
            <person name="Ravi A."/>
            <person name="Getino M."/>
            <person name="Pursley I."/>
            <person name="Horton D.L."/>
            <person name="Alikhan N.F."/>
            <person name="Baker D."/>
            <person name="Gharbi K."/>
            <person name="Hall N."/>
            <person name="Watson M."/>
            <person name="Adriaenssens E.M."/>
            <person name="Foster-Nyarko E."/>
            <person name="Jarju S."/>
            <person name="Secka A."/>
            <person name="Antonio M."/>
            <person name="Oren A."/>
            <person name="Chaudhuri R.R."/>
            <person name="La Ragione R."/>
            <person name="Hildebrand F."/>
            <person name="Pallen M.J."/>
        </authorList>
    </citation>
    <scope>NUCLEOTIDE SEQUENCE</scope>
    <source>
        <strain evidence="5">CHK169-11906</strain>
    </source>
</reference>
<accession>A0A9D2IEE4</accession>
<sequence>MPRLLFVLCGLLLFAYSSRLHAQDSLYVVCGDTLSYRYTPIDTVRMEMSSMIGDTLPAKGETPKKNFLRKVIDYFGESSTDKTFEKKIDFTFIGGPNYSKETELGLGVMAAGLYRLDRTDSVTAPSDVSIYATASTAGFYKIGVSGNNIFRANRNRITYDLSFASQPTDYWGIGYVAGAHNPKSSYVDKRYKAEIRYLHQLVSNLYIGASIEAQYINGIKFDRIEYIEGESTSNMATGIGAILEYDSRDFIPNPYRGVYVSLEAQWLPKFLGSLDKGLWHTTFTVSGYTRVWKDAILASELYSECNAPTTPWSMLARMGGSRRMRGYYEGQYNDNYMITLQAEIRQRIWRRIGVVAWGGAGNVFHCFNDFKWDQTLPNYGIGLRWEFKKRVNIRIDYGFGKKTSGFLFNINEAF</sequence>
<keyword evidence="3" id="KW-0732">Signal</keyword>
<dbReference type="EMBL" id="DWYR01000009">
    <property type="protein sequence ID" value="HJA98597.1"/>
    <property type="molecule type" value="Genomic_DNA"/>
</dbReference>
<evidence type="ECO:0000256" key="3">
    <source>
        <dbReference type="SAM" id="SignalP"/>
    </source>
</evidence>
<feature type="signal peptide" evidence="3">
    <location>
        <begin position="1"/>
        <end position="22"/>
    </location>
</feature>
<name>A0A9D2IEE4_9BACT</name>
<dbReference type="InterPro" id="IPR000184">
    <property type="entry name" value="Bac_surfAg_D15"/>
</dbReference>